<reference evidence="2 3" key="2">
    <citation type="submission" date="2009-02" db="EMBL/GenBank/DDBJ databases">
        <title>Draft genome sequence of Blautia hydrogenotrophica DSM 10507 (Ruminococcus hydrogenotrophicus DSM 10507).</title>
        <authorList>
            <person name="Sudarsanam P."/>
            <person name="Ley R."/>
            <person name="Guruge J."/>
            <person name="Turnbaugh P.J."/>
            <person name="Mahowald M."/>
            <person name="Liep D."/>
            <person name="Gordon J."/>
        </authorList>
    </citation>
    <scope>NUCLEOTIDE SEQUENCE [LARGE SCALE GENOMIC DNA]</scope>
    <source>
        <strain evidence="3">DSM 10507 / JCM 14656 / S5a33</strain>
    </source>
</reference>
<dbReference type="AlphaFoldDB" id="C0CGY0"/>
<evidence type="ECO:0000313" key="2">
    <source>
        <dbReference type="EMBL" id="EEG51036.1"/>
    </source>
</evidence>
<dbReference type="GeneID" id="86821261"/>
<dbReference type="EMBL" id="ACBZ01000002">
    <property type="protein sequence ID" value="EEG51036.1"/>
    <property type="molecule type" value="Genomic_DNA"/>
</dbReference>
<gene>
    <name evidence="2" type="ORF">RUMHYD_00093</name>
</gene>
<proteinExistence type="predicted"/>
<reference evidence="2 3" key="1">
    <citation type="submission" date="2009-01" db="EMBL/GenBank/DDBJ databases">
        <authorList>
            <person name="Fulton L."/>
            <person name="Clifton S."/>
            <person name="Fulton B."/>
            <person name="Xu J."/>
            <person name="Minx P."/>
            <person name="Pepin K.H."/>
            <person name="Johnson M."/>
            <person name="Bhonagiri V."/>
            <person name="Nash W.E."/>
            <person name="Mardis E.R."/>
            <person name="Wilson R.K."/>
        </authorList>
    </citation>
    <scope>NUCLEOTIDE SEQUENCE [LARGE SCALE GENOMIC DNA]</scope>
    <source>
        <strain evidence="3">DSM 10507 / JCM 14656 / S5a33</strain>
    </source>
</reference>
<dbReference type="PATRIC" id="fig|476272.21.peg.3099"/>
<dbReference type="RefSeq" id="WP_005944728.1">
    <property type="nucleotide sequence ID" value="NZ_CP136423.1"/>
</dbReference>
<organism evidence="2 3">
    <name type="scientific">Blautia hydrogenotrophica (strain DSM 10507 / JCM 14656 / S5a33)</name>
    <name type="common">Ruminococcus hydrogenotrophicus</name>
    <dbReference type="NCBI Taxonomy" id="476272"/>
    <lineage>
        <taxon>Bacteria</taxon>
        <taxon>Bacillati</taxon>
        <taxon>Bacillota</taxon>
        <taxon>Clostridia</taxon>
        <taxon>Lachnospirales</taxon>
        <taxon>Lachnospiraceae</taxon>
        <taxon>Blautia</taxon>
    </lineage>
</organism>
<dbReference type="InterPro" id="IPR007345">
    <property type="entry name" value="Polysacch_pyruvyl_Trfase"/>
</dbReference>
<dbReference type="eggNOG" id="COG2327">
    <property type="taxonomic scope" value="Bacteria"/>
</dbReference>
<dbReference type="Pfam" id="PF04230">
    <property type="entry name" value="PS_pyruv_trans"/>
    <property type="match status" value="1"/>
</dbReference>
<accession>C0CGY0</accession>
<evidence type="ECO:0000313" key="3">
    <source>
        <dbReference type="Proteomes" id="UP000003100"/>
    </source>
</evidence>
<feature type="domain" description="Polysaccharide pyruvyl transferase" evidence="1">
    <location>
        <begin position="13"/>
        <end position="306"/>
    </location>
</feature>
<name>C0CGY0_BLAHS</name>
<evidence type="ECO:0000259" key="1">
    <source>
        <dbReference type="Pfam" id="PF04230"/>
    </source>
</evidence>
<keyword evidence="3" id="KW-1185">Reference proteome</keyword>
<sequence>MRVGLQTVHCSKNPGASLQAHALAKKISELGGNVEIINYCPIYFLDPMDPLKQRQWSLKEKLKAIINGHAQRERYRLFQNFNKKYLPRMTMRYNTPNDLETAELDYDVYICGSDQIWNPENVKHDTSFFFDYVTKNKAVLASYAASIGQDRLSMQDQEWIRKGIARFDNISIREKSGVDLACKLLNSGRIVQSIDPTLLFSGDYWRSVSQKPTENLPDHFILYYPIQNTDFSLDVIMRVKKETGLSCIALDGGIKKNPHASMQIRSYGPCEFLWLIDHADYIITNSFHGTVLSLLLKKQVIVYRHSTRNSRLESVLNLLDLNEIQISEIENLKKLNWKLVAEKENRIDKLLKEERRNAEEYLRSILEKKVDLSDNTKKSE</sequence>
<dbReference type="HOGENOM" id="CLU_025617_1_0_9"/>
<dbReference type="Proteomes" id="UP000003100">
    <property type="component" value="Unassembled WGS sequence"/>
</dbReference>
<comment type="caution">
    <text evidence="2">The sequence shown here is derived from an EMBL/GenBank/DDBJ whole genome shotgun (WGS) entry which is preliminary data.</text>
</comment>
<protein>
    <recommendedName>
        <fullName evidence="1">Polysaccharide pyruvyl transferase domain-containing protein</fullName>
    </recommendedName>
</protein>